<reference evidence="2 3" key="1">
    <citation type="submission" date="2024-10" db="EMBL/GenBank/DDBJ databases">
        <title>Updated reference genomes for cyclostephanoid diatoms.</title>
        <authorList>
            <person name="Roberts W.R."/>
            <person name="Alverson A.J."/>
        </authorList>
    </citation>
    <scope>NUCLEOTIDE SEQUENCE [LARGE SCALE GENOMIC DNA]</scope>
    <source>
        <strain evidence="2 3">AJA276-08</strain>
    </source>
</reference>
<dbReference type="SUPFAM" id="SSF103511">
    <property type="entry name" value="Chlorophyll a-b binding protein"/>
    <property type="match status" value="1"/>
</dbReference>
<dbReference type="EMBL" id="JALLAZ020000065">
    <property type="protein sequence ID" value="KAL3804811.1"/>
    <property type="molecule type" value="Genomic_DNA"/>
</dbReference>
<dbReference type="Gene3D" id="1.10.3460.10">
    <property type="entry name" value="Chlorophyll a/b binding protein domain"/>
    <property type="match status" value="1"/>
</dbReference>
<proteinExistence type="predicted"/>
<dbReference type="AlphaFoldDB" id="A0ABD3QYH2"/>
<feature type="chain" id="PRO_5044853075" evidence="1">
    <location>
        <begin position="20"/>
        <end position="224"/>
    </location>
</feature>
<comment type="caution">
    <text evidence="2">The sequence shown here is derived from an EMBL/GenBank/DDBJ whole genome shotgun (WGS) entry which is preliminary data.</text>
</comment>
<evidence type="ECO:0000313" key="2">
    <source>
        <dbReference type="EMBL" id="KAL3804811.1"/>
    </source>
</evidence>
<dbReference type="Proteomes" id="UP001530315">
    <property type="component" value="Unassembled WGS sequence"/>
</dbReference>
<organism evidence="2 3">
    <name type="scientific">Stephanodiscus triporus</name>
    <dbReference type="NCBI Taxonomy" id="2934178"/>
    <lineage>
        <taxon>Eukaryota</taxon>
        <taxon>Sar</taxon>
        <taxon>Stramenopiles</taxon>
        <taxon>Ochrophyta</taxon>
        <taxon>Bacillariophyta</taxon>
        <taxon>Coscinodiscophyceae</taxon>
        <taxon>Thalassiosirophycidae</taxon>
        <taxon>Stephanodiscales</taxon>
        <taxon>Stephanodiscaceae</taxon>
        <taxon>Stephanodiscus</taxon>
    </lineage>
</organism>
<protein>
    <submittedName>
        <fullName evidence="2">Uncharacterized protein</fullName>
    </submittedName>
</protein>
<keyword evidence="1" id="KW-0732">Signal</keyword>
<accession>A0ABD3QYH2</accession>
<gene>
    <name evidence="2" type="ORF">ACHAW5_007262</name>
</gene>
<keyword evidence="3" id="KW-1185">Reference proteome</keyword>
<evidence type="ECO:0000313" key="3">
    <source>
        <dbReference type="Proteomes" id="UP001530315"/>
    </source>
</evidence>
<feature type="signal peptide" evidence="1">
    <location>
        <begin position="1"/>
        <end position="19"/>
    </location>
</feature>
<sequence length="224" mass="23983">MAPLRTIAALFLAANSASAFAPSTSVVSRVSRPSTSVASSVFDDAVKDWSAEYPDFAEWGWGPSVQAEIWNGRHAMFGWVVMCACAYAKGHGLIPDADAALNLKQWGTLSTISGSSTITNERAIILIANVHAFFVGVAATISPLPISDTLLLDPNHPMYEWQVERNSKLGGVFPDLGRMGVTPHAELINGRMAMMGIITCVAYSGIQGQSMIDTINEWVGGAYF</sequence>
<evidence type="ECO:0000256" key="1">
    <source>
        <dbReference type="SAM" id="SignalP"/>
    </source>
</evidence>
<name>A0ABD3QYH2_9STRA</name>